<dbReference type="NCBIfam" id="TIGR00112">
    <property type="entry name" value="proC"/>
    <property type="match status" value="1"/>
</dbReference>
<comment type="function">
    <text evidence="8">Catalyzes the reduction of 1-pyrroline-5-carboxylate (PCA) to L-proline.</text>
</comment>
<dbReference type="Gene3D" id="3.40.50.720">
    <property type="entry name" value="NAD(P)-binding Rossmann-like Domain"/>
    <property type="match status" value="1"/>
</dbReference>
<keyword evidence="3 8" id="KW-0963">Cytoplasm</keyword>
<keyword evidence="7 8" id="KW-0560">Oxidoreductase</keyword>
<keyword evidence="4 8" id="KW-0028">Amino-acid biosynthesis</keyword>
<dbReference type="GO" id="GO:0004735">
    <property type="term" value="F:pyrroline-5-carboxylate reductase activity"/>
    <property type="evidence" value="ECO:0007669"/>
    <property type="project" value="UniProtKB-UniRule"/>
</dbReference>
<feature type="domain" description="Pyrroline-5-carboxylate reductase catalytic N-terminal" evidence="12">
    <location>
        <begin position="2"/>
        <end position="99"/>
    </location>
</feature>
<dbReference type="Pfam" id="PF14748">
    <property type="entry name" value="P5CR_dimer"/>
    <property type="match status" value="1"/>
</dbReference>
<organism evidence="14 15">
    <name type="scientific">Rubritalea profundi</name>
    <dbReference type="NCBI Taxonomy" id="1658618"/>
    <lineage>
        <taxon>Bacteria</taxon>
        <taxon>Pseudomonadati</taxon>
        <taxon>Verrucomicrobiota</taxon>
        <taxon>Verrucomicrobiia</taxon>
        <taxon>Verrucomicrobiales</taxon>
        <taxon>Rubritaleaceae</taxon>
        <taxon>Rubritalea</taxon>
    </lineage>
</organism>
<dbReference type="RefSeq" id="WP_105042474.1">
    <property type="nucleotide sequence ID" value="NZ_MQWA01000001.1"/>
</dbReference>
<sequence>MKLGLIGCGKMGRALLEGALKNGIVKAKDVYVSSRTEETRAALAKELGVNAVASNTDLANKADVVYICTKPNITPIVLIELAESPECLDGTLLISAVAGMALVQIEQALPGSARVVRCMPNTPALIGKGAAAYTTGSNACSADAETTCKLLGSVGSVVEVPESLMDAVTGVSGSGPAYVYTFIEAMADGGVLKGLPRPQALELATQTVLGAASMVAETGLHPAILRDMVTSPGGTTIAAIKALEDNGFRSATIAAVEASTEKSKELGRK</sequence>
<evidence type="ECO:0000313" key="14">
    <source>
        <dbReference type="EMBL" id="PQJ27980.1"/>
    </source>
</evidence>
<dbReference type="EC" id="1.5.1.2" evidence="8 9"/>
<evidence type="ECO:0000256" key="3">
    <source>
        <dbReference type="ARBA" id="ARBA00022490"/>
    </source>
</evidence>
<accession>A0A2S7U074</accession>
<dbReference type="FunFam" id="1.10.3730.10:FF:000001">
    <property type="entry name" value="Pyrroline-5-carboxylate reductase"/>
    <property type="match status" value="1"/>
</dbReference>
<evidence type="ECO:0000256" key="1">
    <source>
        <dbReference type="ARBA" id="ARBA00004496"/>
    </source>
</evidence>
<evidence type="ECO:0000256" key="10">
    <source>
        <dbReference type="PIRSR" id="PIRSR000193-1"/>
    </source>
</evidence>
<dbReference type="GO" id="GO:0005737">
    <property type="term" value="C:cytoplasm"/>
    <property type="evidence" value="ECO:0007669"/>
    <property type="project" value="UniProtKB-SubCell"/>
</dbReference>
<dbReference type="SUPFAM" id="SSF51735">
    <property type="entry name" value="NAD(P)-binding Rossmann-fold domains"/>
    <property type="match status" value="1"/>
</dbReference>
<dbReference type="SUPFAM" id="SSF48179">
    <property type="entry name" value="6-phosphogluconate dehydrogenase C-terminal domain-like"/>
    <property type="match status" value="1"/>
</dbReference>
<comment type="caution">
    <text evidence="14">The sequence shown here is derived from an EMBL/GenBank/DDBJ whole genome shotgun (WGS) entry which is preliminary data.</text>
</comment>
<comment type="catalytic activity">
    <reaction evidence="8 11">
        <text>L-proline + NADP(+) = (S)-1-pyrroline-5-carboxylate + NADPH + 2 H(+)</text>
        <dbReference type="Rhea" id="RHEA:14109"/>
        <dbReference type="ChEBI" id="CHEBI:15378"/>
        <dbReference type="ChEBI" id="CHEBI:17388"/>
        <dbReference type="ChEBI" id="CHEBI:57783"/>
        <dbReference type="ChEBI" id="CHEBI:58349"/>
        <dbReference type="ChEBI" id="CHEBI:60039"/>
        <dbReference type="EC" id="1.5.1.2"/>
    </reaction>
</comment>
<reference evidence="14 15" key="1">
    <citation type="submission" date="2016-12" db="EMBL/GenBank/DDBJ databases">
        <title>Study of bacterial adaptation to deep sea.</title>
        <authorList>
            <person name="Song J."/>
            <person name="Yoshizawa S."/>
            <person name="Kogure K."/>
        </authorList>
    </citation>
    <scope>NUCLEOTIDE SEQUENCE [LARGE SCALE GENOMIC DNA]</scope>
    <source>
        <strain evidence="14 15">SAORIC-165</strain>
    </source>
</reference>
<dbReference type="PANTHER" id="PTHR11645">
    <property type="entry name" value="PYRROLINE-5-CARBOXYLATE REDUCTASE"/>
    <property type="match status" value="1"/>
</dbReference>
<dbReference type="InterPro" id="IPR036291">
    <property type="entry name" value="NAD(P)-bd_dom_sf"/>
</dbReference>
<evidence type="ECO:0000259" key="13">
    <source>
        <dbReference type="Pfam" id="PF14748"/>
    </source>
</evidence>
<dbReference type="Proteomes" id="UP000239907">
    <property type="component" value="Unassembled WGS sequence"/>
</dbReference>
<dbReference type="InterPro" id="IPR000304">
    <property type="entry name" value="Pyrroline-COOH_reductase"/>
</dbReference>
<proteinExistence type="inferred from homology"/>
<dbReference type="PIRSF" id="PIRSF000193">
    <property type="entry name" value="Pyrrol-5-carb_rd"/>
    <property type="match status" value="1"/>
</dbReference>
<dbReference type="UniPathway" id="UPA00098">
    <property type="reaction ID" value="UER00361"/>
</dbReference>
<dbReference type="HAMAP" id="MF_01925">
    <property type="entry name" value="P5C_reductase"/>
    <property type="match status" value="1"/>
</dbReference>
<gene>
    <name evidence="8" type="primary">proC</name>
    <name evidence="14" type="ORF">BSZ32_05335</name>
</gene>
<evidence type="ECO:0000256" key="8">
    <source>
        <dbReference type="HAMAP-Rule" id="MF_01925"/>
    </source>
</evidence>
<keyword evidence="6 8" id="KW-0521">NADP</keyword>
<keyword evidence="5 8" id="KW-0641">Proline biosynthesis</keyword>
<dbReference type="EMBL" id="MQWA01000001">
    <property type="protein sequence ID" value="PQJ27980.1"/>
    <property type="molecule type" value="Genomic_DNA"/>
</dbReference>
<name>A0A2S7U074_9BACT</name>
<evidence type="ECO:0000256" key="2">
    <source>
        <dbReference type="ARBA" id="ARBA00005525"/>
    </source>
</evidence>
<dbReference type="InterPro" id="IPR029036">
    <property type="entry name" value="P5CR_dimer"/>
</dbReference>
<evidence type="ECO:0000256" key="9">
    <source>
        <dbReference type="NCBIfam" id="TIGR00112"/>
    </source>
</evidence>
<keyword evidence="15" id="KW-1185">Reference proteome</keyword>
<comment type="similarity">
    <text evidence="2 8 11">Belongs to the pyrroline-5-carboxylate reductase family.</text>
</comment>
<dbReference type="GO" id="GO:0055129">
    <property type="term" value="P:L-proline biosynthetic process"/>
    <property type="evidence" value="ECO:0007669"/>
    <property type="project" value="UniProtKB-UniRule"/>
</dbReference>
<dbReference type="InterPro" id="IPR053790">
    <property type="entry name" value="P5CR-like_CS"/>
</dbReference>
<dbReference type="PANTHER" id="PTHR11645:SF0">
    <property type="entry name" value="PYRROLINE-5-CARBOXYLATE REDUCTASE 3"/>
    <property type="match status" value="1"/>
</dbReference>
<dbReference type="PROSITE" id="PS00521">
    <property type="entry name" value="P5CR"/>
    <property type="match status" value="1"/>
</dbReference>
<evidence type="ECO:0000313" key="15">
    <source>
        <dbReference type="Proteomes" id="UP000239907"/>
    </source>
</evidence>
<protein>
    <recommendedName>
        <fullName evidence="8 9">Pyrroline-5-carboxylate reductase</fullName>
        <shortName evidence="8">P5C reductase</shortName>
        <shortName evidence="8">P5CR</shortName>
        <ecNumber evidence="8 9">1.5.1.2</ecNumber>
    </recommendedName>
    <alternativeName>
        <fullName evidence="8">PCA reductase</fullName>
    </alternativeName>
</protein>
<feature type="binding site" evidence="10">
    <location>
        <position position="34"/>
    </location>
    <ligand>
        <name>NADP(+)</name>
        <dbReference type="ChEBI" id="CHEBI:58349"/>
    </ligand>
</feature>
<dbReference type="FunFam" id="3.40.50.720:FF:000190">
    <property type="entry name" value="Pyrroline-5-carboxylate reductase"/>
    <property type="match status" value="1"/>
</dbReference>
<feature type="binding site" evidence="10">
    <location>
        <begin position="6"/>
        <end position="11"/>
    </location>
    <ligand>
        <name>NADP(+)</name>
        <dbReference type="ChEBI" id="CHEBI:58349"/>
    </ligand>
</feature>
<evidence type="ECO:0000256" key="4">
    <source>
        <dbReference type="ARBA" id="ARBA00022605"/>
    </source>
</evidence>
<comment type="subcellular location">
    <subcellularLocation>
        <location evidence="1 8">Cytoplasm</location>
    </subcellularLocation>
</comment>
<dbReference type="InterPro" id="IPR028939">
    <property type="entry name" value="P5C_Rdtase_cat_N"/>
</dbReference>
<evidence type="ECO:0000256" key="5">
    <source>
        <dbReference type="ARBA" id="ARBA00022650"/>
    </source>
</evidence>
<dbReference type="OrthoDB" id="9805754at2"/>
<dbReference type="AlphaFoldDB" id="A0A2S7U074"/>
<dbReference type="InterPro" id="IPR008927">
    <property type="entry name" value="6-PGluconate_DH-like_C_sf"/>
</dbReference>
<evidence type="ECO:0000256" key="11">
    <source>
        <dbReference type="RuleBase" id="RU003903"/>
    </source>
</evidence>
<comment type="catalytic activity">
    <reaction evidence="8">
        <text>L-proline + NAD(+) = (S)-1-pyrroline-5-carboxylate + NADH + 2 H(+)</text>
        <dbReference type="Rhea" id="RHEA:14105"/>
        <dbReference type="ChEBI" id="CHEBI:15378"/>
        <dbReference type="ChEBI" id="CHEBI:17388"/>
        <dbReference type="ChEBI" id="CHEBI:57540"/>
        <dbReference type="ChEBI" id="CHEBI:57945"/>
        <dbReference type="ChEBI" id="CHEBI:60039"/>
        <dbReference type="EC" id="1.5.1.2"/>
    </reaction>
</comment>
<evidence type="ECO:0000256" key="7">
    <source>
        <dbReference type="ARBA" id="ARBA00023002"/>
    </source>
</evidence>
<feature type="domain" description="Pyrroline-5-carboxylate reductase dimerisation" evidence="13">
    <location>
        <begin position="162"/>
        <end position="266"/>
    </location>
</feature>
<dbReference type="Pfam" id="PF03807">
    <property type="entry name" value="F420_oxidored"/>
    <property type="match status" value="1"/>
</dbReference>
<feature type="binding site" evidence="10">
    <location>
        <position position="55"/>
    </location>
    <ligand>
        <name>NADPH</name>
        <dbReference type="ChEBI" id="CHEBI:57783"/>
    </ligand>
</feature>
<dbReference type="Gene3D" id="1.10.3730.10">
    <property type="entry name" value="ProC C-terminal domain-like"/>
    <property type="match status" value="1"/>
</dbReference>
<evidence type="ECO:0000256" key="6">
    <source>
        <dbReference type="ARBA" id="ARBA00022857"/>
    </source>
</evidence>
<evidence type="ECO:0000259" key="12">
    <source>
        <dbReference type="Pfam" id="PF03807"/>
    </source>
</evidence>
<comment type="pathway">
    <text evidence="8 11">Amino-acid biosynthesis; L-proline biosynthesis; L-proline from L-glutamate 5-semialdehyde: step 1/1.</text>
</comment>